<dbReference type="Pfam" id="PF02653">
    <property type="entry name" value="BPD_transp_2"/>
    <property type="match status" value="1"/>
</dbReference>
<evidence type="ECO:0000313" key="10">
    <source>
        <dbReference type="Proteomes" id="UP001297272"/>
    </source>
</evidence>
<dbReference type="RefSeq" id="WP_213985718.1">
    <property type="nucleotide sequence ID" value="NZ_JAFMNX010000004.1"/>
</dbReference>
<keyword evidence="2" id="KW-0813">Transport</keyword>
<dbReference type="PANTHER" id="PTHR32196">
    <property type="entry name" value="ABC TRANSPORTER PERMEASE PROTEIN YPHD-RELATED-RELATED"/>
    <property type="match status" value="1"/>
</dbReference>
<gene>
    <name evidence="9" type="ORF">JYU29_15315</name>
</gene>
<accession>A0ABS5RYD7</accession>
<organism evidence="9 10">
    <name type="scientific">Tianweitania aestuarii</name>
    <dbReference type="NCBI Taxonomy" id="2814886"/>
    <lineage>
        <taxon>Bacteria</taxon>
        <taxon>Pseudomonadati</taxon>
        <taxon>Pseudomonadota</taxon>
        <taxon>Alphaproteobacteria</taxon>
        <taxon>Hyphomicrobiales</taxon>
        <taxon>Phyllobacteriaceae</taxon>
        <taxon>Tianweitania</taxon>
    </lineage>
</organism>
<feature type="transmembrane region" description="Helical" evidence="8">
    <location>
        <begin position="176"/>
        <end position="197"/>
    </location>
</feature>
<feature type="transmembrane region" description="Helical" evidence="8">
    <location>
        <begin position="310"/>
        <end position="326"/>
    </location>
</feature>
<evidence type="ECO:0000256" key="1">
    <source>
        <dbReference type="ARBA" id="ARBA00004651"/>
    </source>
</evidence>
<reference evidence="9 10" key="1">
    <citation type="submission" date="2021-03" db="EMBL/GenBank/DDBJ databases">
        <title>Tianweitania aestuarii sp. nov., isolated from a tidal flat.</title>
        <authorList>
            <person name="Park S."/>
            <person name="Yoon J.-H."/>
        </authorList>
    </citation>
    <scope>NUCLEOTIDE SEQUENCE [LARGE SCALE GENOMIC DNA]</scope>
    <source>
        <strain evidence="9 10">BSSL-BM11</strain>
    </source>
</reference>
<feature type="transmembrane region" description="Helical" evidence="8">
    <location>
        <begin position="285"/>
        <end position="304"/>
    </location>
</feature>
<evidence type="ECO:0000256" key="2">
    <source>
        <dbReference type="ARBA" id="ARBA00022448"/>
    </source>
</evidence>
<evidence type="ECO:0000256" key="7">
    <source>
        <dbReference type="ARBA" id="ARBA00023136"/>
    </source>
</evidence>
<feature type="transmembrane region" description="Helical" evidence="8">
    <location>
        <begin position="21"/>
        <end position="40"/>
    </location>
</feature>
<feature type="transmembrane region" description="Helical" evidence="8">
    <location>
        <begin position="107"/>
        <end position="140"/>
    </location>
</feature>
<evidence type="ECO:0000313" key="9">
    <source>
        <dbReference type="EMBL" id="MBS9722061.1"/>
    </source>
</evidence>
<keyword evidence="7 8" id="KW-0472">Membrane</keyword>
<evidence type="ECO:0000256" key="5">
    <source>
        <dbReference type="ARBA" id="ARBA00022692"/>
    </source>
</evidence>
<evidence type="ECO:0000256" key="3">
    <source>
        <dbReference type="ARBA" id="ARBA00022475"/>
    </source>
</evidence>
<keyword evidence="10" id="KW-1185">Reference proteome</keyword>
<comment type="caution">
    <text evidence="9">The sequence shown here is derived from an EMBL/GenBank/DDBJ whole genome shotgun (WGS) entry which is preliminary data.</text>
</comment>
<dbReference type="PANTHER" id="PTHR32196:SF21">
    <property type="entry name" value="ABC TRANSPORTER PERMEASE PROTEIN YPHD-RELATED"/>
    <property type="match status" value="1"/>
</dbReference>
<protein>
    <submittedName>
        <fullName evidence="9">ABC transporter permease</fullName>
    </submittedName>
</protein>
<keyword evidence="4" id="KW-0997">Cell inner membrane</keyword>
<evidence type="ECO:0000256" key="6">
    <source>
        <dbReference type="ARBA" id="ARBA00022989"/>
    </source>
</evidence>
<dbReference type="EMBL" id="JAFMNX010000004">
    <property type="protein sequence ID" value="MBS9722061.1"/>
    <property type="molecule type" value="Genomic_DNA"/>
</dbReference>
<sequence length="330" mass="34812">MSVSSNRPKSSTNSISVLGLLRDYGAILGMIAVLGIFWYLKPAFLSAANVENVFRQSGIVMIMALGLTIVMKMRGVDLSIAQTADAAGLIAAMLIIAKYPIWMAFAIPLLFGLVVGIVNAVLMAYVGIPAIIGTLGMMFIIRSGELMATNGAEPQILFTLPRSLTRDFLWLGQKDLGPVAALIVLALVVFLVVFVIMRFTPFARYAKAVGSNVRAAFLAGIDIRMIFGLGFVIAGVLAALAGVALVSRTGIAMPRGAEPFLLDAFAAAYLGTLASRQGEMSIPGTLMGALFIGFLSNGLTLLGLGAPYRYALNGGFILLAMAIGALKRKN</sequence>
<proteinExistence type="predicted"/>
<name>A0ABS5RYD7_9HYPH</name>
<feature type="transmembrane region" description="Helical" evidence="8">
    <location>
        <begin position="52"/>
        <end position="71"/>
    </location>
</feature>
<dbReference type="Proteomes" id="UP001297272">
    <property type="component" value="Unassembled WGS sequence"/>
</dbReference>
<feature type="transmembrane region" description="Helical" evidence="8">
    <location>
        <begin position="217"/>
        <end position="246"/>
    </location>
</feature>
<keyword evidence="6 8" id="KW-1133">Transmembrane helix</keyword>
<keyword evidence="3" id="KW-1003">Cell membrane</keyword>
<feature type="transmembrane region" description="Helical" evidence="8">
    <location>
        <begin position="83"/>
        <end position="101"/>
    </location>
</feature>
<keyword evidence="5 8" id="KW-0812">Transmembrane</keyword>
<dbReference type="InterPro" id="IPR001851">
    <property type="entry name" value="ABC_transp_permease"/>
</dbReference>
<evidence type="ECO:0000256" key="4">
    <source>
        <dbReference type="ARBA" id="ARBA00022519"/>
    </source>
</evidence>
<dbReference type="CDD" id="cd06579">
    <property type="entry name" value="TM_PBP1_transp_AraH_like"/>
    <property type="match status" value="1"/>
</dbReference>
<evidence type="ECO:0000256" key="8">
    <source>
        <dbReference type="SAM" id="Phobius"/>
    </source>
</evidence>
<comment type="subcellular location">
    <subcellularLocation>
        <location evidence="1">Cell membrane</location>
        <topology evidence="1">Multi-pass membrane protein</topology>
    </subcellularLocation>
</comment>